<sequence>MDVRTGRFYRPTKAELAVFVAGIVSMGLEILAVRVIAPQFGSHIYTVGGILTVCLAALSLGYWQGGKQAATASNREMSWLLLATAVYIAVVIYASDLLLNYTSTLALPPRYAALPAAIVLFGPPTYLLGFISPYAAELSEKEGTGEASGHVYALGTIGSILGSAATTFVFIPAFSIDAIGLLFGISLVITALVLNAPSLPRKPVLASVGIAVLLVVSSGASPVAIDHRGDVVYQTQTAHQELEIVDDGDVRTMYLDGARHSAMDLEDPDRHVFEYTKYFHLPMLMTDDPGDVDNVLFIGGGGYTGPQDFEERYDVDVDVVEIDPDVTAAAADYFGLEHGETMTSHAADGRQFLRDSDETYDVIVLDAYKQDQVPFHLTTVEFMELVSDRLADDGVLHANVIAAPEGPAAEFYEAQHETMAAVFPDTYSFRTSDSSSIQNIQVVATNEPTGFDEADLAERNDQRDLNVDLSDAVANHMDDPDADDAPVLRDDRGEVDSLLDPMLGQRYVIEETDGGGSTGPAPAMVRPTP</sequence>
<dbReference type="PATRIC" id="fig|1227499.3.peg.3261"/>
<evidence type="ECO:0000313" key="8">
    <source>
        <dbReference type="EMBL" id="ELY52550.1"/>
    </source>
</evidence>
<evidence type="ECO:0000259" key="7">
    <source>
        <dbReference type="PROSITE" id="PS51006"/>
    </source>
</evidence>
<dbReference type="Proteomes" id="UP000011602">
    <property type="component" value="Unassembled WGS sequence"/>
</dbReference>
<dbReference type="Pfam" id="PF01564">
    <property type="entry name" value="Spermine_synth"/>
    <property type="match status" value="1"/>
</dbReference>
<keyword evidence="6" id="KW-0812">Transmembrane</keyword>
<feature type="transmembrane region" description="Helical" evidence="6">
    <location>
        <begin position="204"/>
        <end position="225"/>
    </location>
</feature>
<reference evidence="8 9" key="1">
    <citation type="journal article" date="2014" name="PLoS Genet.">
        <title>Phylogenetically driven sequencing of extremely halophilic archaea reveals strategies for static and dynamic osmo-response.</title>
        <authorList>
            <person name="Becker E.A."/>
            <person name="Seitzer P.M."/>
            <person name="Tritt A."/>
            <person name="Larsen D."/>
            <person name="Krusor M."/>
            <person name="Yao A.I."/>
            <person name="Wu D."/>
            <person name="Madern D."/>
            <person name="Eisen J.A."/>
            <person name="Darling A.E."/>
            <person name="Facciotti M.T."/>
        </authorList>
    </citation>
    <scope>NUCLEOTIDE SEQUENCE [LARGE SCALE GENOMIC DNA]</scope>
    <source>
        <strain evidence="8 9">JCM 12255</strain>
    </source>
</reference>
<keyword evidence="3 4" id="KW-0620">Polyamine biosynthesis</keyword>
<keyword evidence="9" id="KW-1185">Reference proteome</keyword>
<evidence type="ECO:0000256" key="5">
    <source>
        <dbReference type="SAM" id="MobiDB-lite"/>
    </source>
</evidence>
<feature type="transmembrane region" description="Helical" evidence="6">
    <location>
        <begin position="44"/>
        <end position="65"/>
    </location>
</feature>
<dbReference type="eggNOG" id="arCOG00050">
    <property type="taxonomic scope" value="Archaea"/>
</dbReference>
<gene>
    <name evidence="8" type="ORF">C493_15915</name>
</gene>
<feature type="domain" description="PABS" evidence="7">
    <location>
        <begin position="203"/>
        <end position="456"/>
    </location>
</feature>
<dbReference type="InterPro" id="IPR030374">
    <property type="entry name" value="PABS"/>
</dbReference>
<dbReference type="OrthoDB" id="10538at2157"/>
<comment type="similarity">
    <text evidence="1">Belongs to the spermidine/spermine synthase family.</text>
</comment>
<dbReference type="STRING" id="1227499.C493_15915"/>
<name>L9WSX8_9EURY</name>
<dbReference type="RefSeq" id="WP_007260447.1">
    <property type="nucleotide sequence ID" value="NZ_AOHZ01000075.1"/>
</dbReference>
<feature type="region of interest" description="Disordered" evidence="5">
    <location>
        <begin position="510"/>
        <end position="529"/>
    </location>
</feature>
<dbReference type="EMBL" id="AOHZ01000075">
    <property type="protein sequence ID" value="ELY52550.1"/>
    <property type="molecule type" value="Genomic_DNA"/>
</dbReference>
<evidence type="ECO:0000313" key="9">
    <source>
        <dbReference type="Proteomes" id="UP000011602"/>
    </source>
</evidence>
<evidence type="ECO:0000256" key="4">
    <source>
        <dbReference type="PROSITE-ProRule" id="PRU00354"/>
    </source>
</evidence>
<dbReference type="PANTHER" id="PTHR43317">
    <property type="entry name" value="THERMOSPERMINE SYNTHASE ACAULIS5"/>
    <property type="match status" value="1"/>
</dbReference>
<organism evidence="8 9">
    <name type="scientific">Natronolimnohabitans innermongolicus JCM 12255</name>
    <dbReference type="NCBI Taxonomy" id="1227499"/>
    <lineage>
        <taxon>Archaea</taxon>
        <taxon>Methanobacteriati</taxon>
        <taxon>Methanobacteriota</taxon>
        <taxon>Stenosarchaea group</taxon>
        <taxon>Halobacteria</taxon>
        <taxon>Halobacteriales</taxon>
        <taxon>Natrialbaceae</taxon>
        <taxon>Natronolimnohabitans</taxon>
    </lineage>
</organism>
<dbReference type="PROSITE" id="PS51006">
    <property type="entry name" value="PABS_2"/>
    <property type="match status" value="1"/>
</dbReference>
<dbReference type="Gene3D" id="3.40.50.150">
    <property type="entry name" value="Vaccinia Virus protein VP39"/>
    <property type="match status" value="1"/>
</dbReference>
<protein>
    <submittedName>
        <fullName evidence="8">Spermine synthase</fullName>
    </submittedName>
</protein>
<keyword evidence="2 4" id="KW-0808">Transferase</keyword>
<feature type="transmembrane region" description="Helical" evidence="6">
    <location>
        <begin position="151"/>
        <end position="171"/>
    </location>
</feature>
<feature type="transmembrane region" description="Helical" evidence="6">
    <location>
        <begin position="77"/>
        <end position="99"/>
    </location>
</feature>
<dbReference type="InterPro" id="IPR029063">
    <property type="entry name" value="SAM-dependent_MTases_sf"/>
</dbReference>
<keyword evidence="6" id="KW-0472">Membrane</keyword>
<dbReference type="NCBIfam" id="NF037959">
    <property type="entry name" value="MFS_SpdSyn"/>
    <property type="match status" value="1"/>
</dbReference>
<feature type="transmembrane region" description="Helical" evidence="6">
    <location>
        <begin position="111"/>
        <end position="131"/>
    </location>
</feature>
<dbReference type="PANTHER" id="PTHR43317:SF1">
    <property type="entry name" value="THERMOSPERMINE SYNTHASE ACAULIS5"/>
    <property type="match status" value="1"/>
</dbReference>
<evidence type="ECO:0000256" key="6">
    <source>
        <dbReference type="SAM" id="Phobius"/>
    </source>
</evidence>
<feature type="transmembrane region" description="Helical" evidence="6">
    <location>
        <begin position="178"/>
        <end position="198"/>
    </location>
</feature>
<dbReference type="GO" id="GO:0010487">
    <property type="term" value="F:thermospermine synthase activity"/>
    <property type="evidence" value="ECO:0007669"/>
    <property type="project" value="TreeGrafter"/>
</dbReference>
<dbReference type="AlphaFoldDB" id="L9WSX8"/>
<evidence type="ECO:0000256" key="1">
    <source>
        <dbReference type="ARBA" id="ARBA00007867"/>
    </source>
</evidence>
<evidence type="ECO:0000256" key="3">
    <source>
        <dbReference type="ARBA" id="ARBA00023115"/>
    </source>
</evidence>
<accession>L9WSX8</accession>
<feature type="transmembrane region" description="Helical" evidence="6">
    <location>
        <begin position="16"/>
        <end position="37"/>
    </location>
</feature>
<evidence type="ECO:0000256" key="2">
    <source>
        <dbReference type="ARBA" id="ARBA00022679"/>
    </source>
</evidence>
<comment type="caution">
    <text evidence="8">The sequence shown here is derived from an EMBL/GenBank/DDBJ whole genome shotgun (WGS) entry which is preliminary data.</text>
</comment>
<proteinExistence type="inferred from homology"/>
<dbReference type="SUPFAM" id="SSF53335">
    <property type="entry name" value="S-adenosyl-L-methionine-dependent methyltransferases"/>
    <property type="match status" value="1"/>
</dbReference>
<feature type="active site" description="Proton acceptor" evidence="4">
    <location>
        <position position="366"/>
    </location>
</feature>
<dbReference type="GO" id="GO:0006596">
    <property type="term" value="P:polyamine biosynthetic process"/>
    <property type="evidence" value="ECO:0007669"/>
    <property type="project" value="UniProtKB-UniRule"/>
</dbReference>
<keyword evidence="6" id="KW-1133">Transmembrane helix</keyword>